<dbReference type="EMBL" id="JAZGJQ010000014">
    <property type="protein sequence ID" value="MEE6148140.1"/>
    <property type="molecule type" value="Genomic_DNA"/>
</dbReference>
<sequence length="508" mass="53267">MLRRKDKDQGTQPSSEPTPVPHYTARVLSRESSSERYAKKRRERSRHHGLKVALLTALAVVLAAVLGVGGYLYSLGYRIGTNDQDLLASLSSTSYDQPFYMLLMGVDTGEERLAEGDTGRSDSMMLVRIDPVNVKVTMVSLHRDTLVSIEGHGEGKLNSAYAYGGRSLAVKTVNKLSGVDISHYAEVDFDSFTSIVDSIGGITVDLPTDVYDPDYTGLDLKAGKQTLDGNTALLLCRCRHAYDAYGDGDTYRAANQRMVIAAIVKKVLASDAATKMGAISSMADSITTDMSLGDIFGLANQMKGIDFDEDVYTAMTPTEGFYYNGAWYEKLDTTAWKTLMQRVDEGLPPYEDSSQDKTRGVAGSISDAEAGSGSGDGTSQSESSDGGSTGSTGGASGSSGASAGGSSGNATGSGTVTVLNGAGAPGLGTSVANRLSALGYDTQSRNAASFSYTKTEVYYNGADNKQRAEAIASSLGNGITVAANDGSVTTSTDVVVVVGEAQADLADR</sequence>
<dbReference type="Pfam" id="PF13399">
    <property type="entry name" value="LytR_C"/>
    <property type="match status" value="1"/>
</dbReference>
<evidence type="ECO:0000259" key="4">
    <source>
        <dbReference type="Pfam" id="PF03816"/>
    </source>
</evidence>
<dbReference type="Proteomes" id="UP001332931">
    <property type="component" value="Unassembled WGS sequence"/>
</dbReference>
<dbReference type="PANTHER" id="PTHR33392">
    <property type="entry name" value="POLYISOPRENYL-TEICHOIC ACID--PEPTIDOGLYCAN TEICHOIC ACID TRANSFERASE TAGU"/>
    <property type="match status" value="1"/>
</dbReference>
<dbReference type="InterPro" id="IPR050922">
    <property type="entry name" value="LytR/CpsA/Psr_CW_biosynth"/>
</dbReference>
<name>A0ABU7RC18_9ACTN</name>
<feature type="region of interest" description="Disordered" evidence="2">
    <location>
        <begin position="347"/>
        <end position="409"/>
    </location>
</feature>
<dbReference type="InterPro" id="IPR004474">
    <property type="entry name" value="LytR_CpsA_psr"/>
</dbReference>
<dbReference type="Pfam" id="PF03816">
    <property type="entry name" value="LytR_cpsA_psr"/>
    <property type="match status" value="1"/>
</dbReference>
<dbReference type="RefSeq" id="WP_330958907.1">
    <property type="nucleotide sequence ID" value="NZ_JAZGJQ010000014.1"/>
</dbReference>
<feature type="compositionally biased region" description="Gly residues" evidence="2">
    <location>
        <begin position="387"/>
        <end position="407"/>
    </location>
</feature>
<protein>
    <submittedName>
        <fullName evidence="6">LCP family protein</fullName>
    </submittedName>
</protein>
<evidence type="ECO:0000313" key="7">
    <source>
        <dbReference type="Proteomes" id="UP001332931"/>
    </source>
</evidence>
<dbReference type="Gene3D" id="3.30.70.2390">
    <property type="match status" value="1"/>
</dbReference>
<proteinExistence type="inferred from homology"/>
<comment type="caution">
    <text evidence="6">The sequence shown here is derived from an EMBL/GenBank/DDBJ whole genome shotgun (WGS) entry which is preliminary data.</text>
</comment>
<feature type="domain" description="Cell envelope-related transcriptional attenuator" evidence="4">
    <location>
        <begin position="120"/>
        <end position="267"/>
    </location>
</feature>
<accession>A0ABU7RC18</accession>
<feature type="compositionally biased region" description="Basic and acidic residues" evidence="2">
    <location>
        <begin position="28"/>
        <end position="37"/>
    </location>
</feature>
<feature type="transmembrane region" description="Helical" evidence="3">
    <location>
        <begin position="49"/>
        <end position="73"/>
    </location>
</feature>
<dbReference type="InterPro" id="IPR027381">
    <property type="entry name" value="LytR/CpsA/Psr_C"/>
</dbReference>
<reference evidence="6 7" key="1">
    <citation type="submission" date="2024-01" db="EMBL/GenBank/DDBJ databases">
        <title>Description of Olsenella sp. nov., isolated from pig feces.</title>
        <authorList>
            <person name="Chang Y.-H."/>
        </authorList>
    </citation>
    <scope>NUCLEOTIDE SEQUENCE [LARGE SCALE GENOMIC DNA]</scope>
    <source>
        <strain evidence="6 7">YH-ols2223</strain>
    </source>
</reference>
<organism evidence="6 7">
    <name type="scientific">Olsenella absiana</name>
    <dbReference type="NCBI Taxonomy" id="3115222"/>
    <lineage>
        <taxon>Bacteria</taxon>
        <taxon>Bacillati</taxon>
        <taxon>Actinomycetota</taxon>
        <taxon>Coriobacteriia</taxon>
        <taxon>Coriobacteriales</taxon>
        <taxon>Atopobiaceae</taxon>
        <taxon>Olsenella</taxon>
    </lineage>
</organism>
<keyword evidence="7" id="KW-1185">Reference proteome</keyword>
<keyword evidence="3" id="KW-0812">Transmembrane</keyword>
<evidence type="ECO:0000313" key="6">
    <source>
        <dbReference type="EMBL" id="MEE6148140.1"/>
    </source>
</evidence>
<feature type="compositionally biased region" description="Low complexity" evidence="2">
    <location>
        <begin position="362"/>
        <end position="386"/>
    </location>
</feature>
<dbReference type="Gene3D" id="3.40.630.190">
    <property type="entry name" value="LCP protein"/>
    <property type="match status" value="1"/>
</dbReference>
<evidence type="ECO:0000259" key="5">
    <source>
        <dbReference type="Pfam" id="PF13399"/>
    </source>
</evidence>
<keyword evidence="3" id="KW-1133">Transmembrane helix</keyword>
<feature type="domain" description="LytR/CpsA/Psr regulator C-terminal" evidence="5">
    <location>
        <begin position="415"/>
        <end position="500"/>
    </location>
</feature>
<keyword evidence="3" id="KW-0472">Membrane</keyword>
<dbReference type="NCBIfam" id="TIGR00350">
    <property type="entry name" value="lytR_cpsA_psr"/>
    <property type="match status" value="1"/>
</dbReference>
<feature type="region of interest" description="Disordered" evidence="2">
    <location>
        <begin position="1"/>
        <end position="43"/>
    </location>
</feature>
<comment type="similarity">
    <text evidence="1">Belongs to the LytR/CpsA/Psr (LCP) family.</text>
</comment>
<evidence type="ECO:0000256" key="1">
    <source>
        <dbReference type="ARBA" id="ARBA00006068"/>
    </source>
</evidence>
<dbReference type="PANTHER" id="PTHR33392:SF6">
    <property type="entry name" value="POLYISOPRENYL-TEICHOIC ACID--PEPTIDOGLYCAN TEICHOIC ACID TRANSFERASE TAGU"/>
    <property type="match status" value="1"/>
</dbReference>
<evidence type="ECO:0000256" key="2">
    <source>
        <dbReference type="SAM" id="MobiDB-lite"/>
    </source>
</evidence>
<evidence type="ECO:0000256" key="3">
    <source>
        <dbReference type="SAM" id="Phobius"/>
    </source>
</evidence>
<gene>
    <name evidence="6" type="ORF">VXJ25_09135</name>
</gene>